<reference evidence="2 3" key="1">
    <citation type="submission" date="2016-10" db="EMBL/GenBank/DDBJ databases">
        <authorList>
            <person name="de Groot N.N."/>
        </authorList>
    </citation>
    <scope>NUCLEOTIDE SEQUENCE [LARGE SCALE GENOMIC DNA]</scope>
    <source>
        <strain evidence="2 3">CGMCC 4.5727</strain>
    </source>
</reference>
<gene>
    <name evidence="2" type="ORF">SAMN05421806_102512</name>
</gene>
<dbReference type="Proteomes" id="UP000199155">
    <property type="component" value="Unassembled WGS sequence"/>
</dbReference>
<dbReference type="EMBL" id="FNFF01000002">
    <property type="protein sequence ID" value="SDJ78454.1"/>
    <property type="molecule type" value="Genomic_DNA"/>
</dbReference>
<sequence>MEHLRRGAARRAAASAPATCDTGLVNRDPIPFVGGPLDGRTLDVLTGPTGHPPKLYKIPVPATEDSPATTVVYRRMEAGRRGVRQLWRYEYDADGNAETGRLKWPWSKPGPLKG</sequence>
<keyword evidence="3" id="KW-1185">Reference proteome</keyword>
<organism evidence="2 3">
    <name type="scientific">Streptomyces indicus</name>
    <dbReference type="NCBI Taxonomy" id="417292"/>
    <lineage>
        <taxon>Bacteria</taxon>
        <taxon>Bacillati</taxon>
        <taxon>Actinomycetota</taxon>
        <taxon>Actinomycetes</taxon>
        <taxon>Kitasatosporales</taxon>
        <taxon>Streptomycetaceae</taxon>
        <taxon>Streptomyces</taxon>
    </lineage>
</organism>
<accession>A0A1G8WJH3</accession>
<proteinExistence type="predicted"/>
<evidence type="ECO:0000313" key="3">
    <source>
        <dbReference type="Proteomes" id="UP000199155"/>
    </source>
</evidence>
<evidence type="ECO:0000313" key="2">
    <source>
        <dbReference type="EMBL" id="SDJ78454.1"/>
    </source>
</evidence>
<evidence type="ECO:0008006" key="4">
    <source>
        <dbReference type="Google" id="ProtNLM"/>
    </source>
</evidence>
<feature type="region of interest" description="Disordered" evidence="1">
    <location>
        <begin position="1"/>
        <end position="26"/>
    </location>
</feature>
<dbReference type="STRING" id="417292.SAMN05421806_102512"/>
<dbReference type="AlphaFoldDB" id="A0A1G8WJH3"/>
<protein>
    <recommendedName>
        <fullName evidence="4">YD repeat-containing protein</fullName>
    </recommendedName>
</protein>
<name>A0A1G8WJH3_9ACTN</name>
<evidence type="ECO:0000256" key="1">
    <source>
        <dbReference type="SAM" id="MobiDB-lite"/>
    </source>
</evidence>